<dbReference type="Proteomes" id="UP001377168">
    <property type="component" value="Unassembled WGS sequence"/>
</dbReference>
<reference evidence="1" key="1">
    <citation type="submission" date="2024-03" db="EMBL/GenBank/DDBJ databases">
        <title>Novel Streptomyces species of biotechnological and ecological value are a feature of Machair soil.</title>
        <authorList>
            <person name="Prole J.R."/>
            <person name="Goodfellow M."/>
            <person name="Allenby N."/>
            <person name="Ward A.C."/>
        </authorList>
    </citation>
    <scope>NUCLEOTIDE SEQUENCE</scope>
    <source>
        <strain evidence="1">MS2.AVA.5</strain>
    </source>
</reference>
<keyword evidence="1" id="KW-0238">DNA-binding</keyword>
<organism evidence="1 2">
    <name type="scientific">Streptomyces achmelvichensis</name>
    <dbReference type="NCBI Taxonomy" id="3134111"/>
    <lineage>
        <taxon>Bacteria</taxon>
        <taxon>Bacillati</taxon>
        <taxon>Actinomycetota</taxon>
        <taxon>Actinomycetes</taxon>
        <taxon>Kitasatosporales</taxon>
        <taxon>Streptomycetaceae</taxon>
        <taxon>Streptomyces</taxon>
    </lineage>
</organism>
<evidence type="ECO:0000313" key="1">
    <source>
        <dbReference type="EMBL" id="MEJ8632518.1"/>
    </source>
</evidence>
<dbReference type="EMBL" id="JBBKAJ010000021">
    <property type="protein sequence ID" value="MEJ8632518.1"/>
    <property type="molecule type" value="Genomic_DNA"/>
</dbReference>
<comment type="caution">
    <text evidence="1">The sequence shown here is derived from an EMBL/GenBank/DDBJ whole genome shotgun (WGS) entry which is preliminary data.</text>
</comment>
<protein>
    <submittedName>
        <fullName evidence="1">Winged helix DNA-binding protein</fullName>
    </submittedName>
</protein>
<keyword evidence="2" id="KW-1185">Reference proteome</keyword>
<sequence>MDHLSARQERILGCIRERIAGAGEGPSIRQIGQVVGLSSTSSVAYQLGRLEDRGLISRSTSSWRSVRLGT</sequence>
<proteinExistence type="predicted"/>
<accession>A0ACC6PMD5</accession>
<gene>
    <name evidence="1" type="ORF">WKI67_03665</name>
</gene>
<name>A0ACC6PMD5_9ACTN</name>
<evidence type="ECO:0000313" key="2">
    <source>
        <dbReference type="Proteomes" id="UP001377168"/>
    </source>
</evidence>